<feature type="transmembrane region" description="Helical" evidence="1">
    <location>
        <begin position="52"/>
        <end position="75"/>
    </location>
</feature>
<keyword evidence="1" id="KW-1133">Transmembrane helix</keyword>
<dbReference type="EMBL" id="BART01036675">
    <property type="protein sequence ID" value="GAH13342.1"/>
    <property type="molecule type" value="Genomic_DNA"/>
</dbReference>
<gene>
    <name evidence="2" type="ORF">S01H4_61732</name>
</gene>
<evidence type="ECO:0000256" key="1">
    <source>
        <dbReference type="SAM" id="Phobius"/>
    </source>
</evidence>
<evidence type="ECO:0000313" key="2">
    <source>
        <dbReference type="EMBL" id="GAH13342.1"/>
    </source>
</evidence>
<keyword evidence="1" id="KW-0812">Transmembrane</keyword>
<reference evidence="2" key="1">
    <citation type="journal article" date="2014" name="Front. Microbiol.">
        <title>High frequency of phylogenetically diverse reductive dehalogenase-homologous genes in deep subseafloor sedimentary metagenomes.</title>
        <authorList>
            <person name="Kawai M."/>
            <person name="Futagami T."/>
            <person name="Toyoda A."/>
            <person name="Takaki Y."/>
            <person name="Nishi S."/>
            <person name="Hori S."/>
            <person name="Arai W."/>
            <person name="Tsubouchi T."/>
            <person name="Morono Y."/>
            <person name="Uchiyama I."/>
            <person name="Ito T."/>
            <person name="Fujiyama A."/>
            <person name="Inagaki F."/>
            <person name="Takami H."/>
        </authorList>
    </citation>
    <scope>NUCLEOTIDE SEQUENCE</scope>
    <source>
        <strain evidence="2">Expedition CK06-06</strain>
    </source>
</reference>
<sequence length="79" mass="9240">MNIINLKASKVKNKKMSVSEREIEEHRYKWLYFHGKDVRTKKFQKKINKKPTLTNAILINTAIILGCILMIWILANLVG</sequence>
<comment type="caution">
    <text evidence="2">The sequence shown here is derived from an EMBL/GenBank/DDBJ whole genome shotgun (WGS) entry which is preliminary data.</text>
</comment>
<dbReference type="AlphaFoldDB" id="X1CZM6"/>
<accession>X1CZM6</accession>
<name>X1CZM6_9ZZZZ</name>
<keyword evidence="1" id="KW-0472">Membrane</keyword>
<proteinExistence type="predicted"/>
<organism evidence="2">
    <name type="scientific">marine sediment metagenome</name>
    <dbReference type="NCBI Taxonomy" id="412755"/>
    <lineage>
        <taxon>unclassified sequences</taxon>
        <taxon>metagenomes</taxon>
        <taxon>ecological metagenomes</taxon>
    </lineage>
</organism>
<protein>
    <submittedName>
        <fullName evidence="2">Uncharacterized protein</fullName>
    </submittedName>
</protein>